<protein>
    <submittedName>
        <fullName evidence="1">Uncharacterized protein</fullName>
    </submittedName>
</protein>
<sequence length="102" mass="11891">MKQSLQQTETQLLKTECGRVFDYIFKAMKLVRDEKHNFHVVYKTMTDEYIYSFCNPFLDTLAANTYKLISEEEAKKIFLPRLTSSNAHELFTTAKASFALHA</sequence>
<dbReference type="AlphaFoldDB" id="A0A6B2H9U6"/>
<accession>A0A6B2H9U6</accession>
<evidence type="ECO:0000313" key="1">
    <source>
        <dbReference type="EMBL" id="NDK57557.1"/>
    </source>
</evidence>
<name>A0A6B2H9U6_9BACT</name>
<evidence type="ECO:0000313" key="2">
    <source>
        <dbReference type="Proteomes" id="UP000478546"/>
    </source>
</evidence>
<proteinExistence type="predicted"/>
<comment type="caution">
    <text evidence="1">The sequence shown here is derived from an EMBL/GenBank/DDBJ whole genome shotgun (WGS) entry which is preliminary data.</text>
</comment>
<gene>
    <name evidence="1" type="ORF">GWO68_16655</name>
</gene>
<reference evidence="1 2" key="1">
    <citation type="submission" date="2020-01" db="EMBL/GenBank/DDBJ databases">
        <authorList>
            <person name="Kim M.K."/>
        </authorList>
    </citation>
    <scope>NUCLEOTIDE SEQUENCE [LARGE SCALE GENOMIC DNA]</scope>
    <source>
        <strain evidence="1 2">BT213</strain>
    </source>
</reference>
<dbReference type="Proteomes" id="UP000478546">
    <property type="component" value="Unassembled WGS sequence"/>
</dbReference>
<dbReference type="RefSeq" id="WP_162347617.1">
    <property type="nucleotide sequence ID" value="NZ_JAAEAA010000030.1"/>
</dbReference>
<organism evidence="1 2">
    <name type="scientific">Pontibacter fetidus</name>
    <dbReference type="NCBI Taxonomy" id="2700082"/>
    <lineage>
        <taxon>Bacteria</taxon>
        <taxon>Pseudomonadati</taxon>
        <taxon>Bacteroidota</taxon>
        <taxon>Cytophagia</taxon>
        <taxon>Cytophagales</taxon>
        <taxon>Hymenobacteraceae</taxon>
        <taxon>Pontibacter</taxon>
    </lineage>
</organism>
<dbReference type="EMBL" id="JAAEAA010000030">
    <property type="protein sequence ID" value="NDK57557.1"/>
    <property type="molecule type" value="Genomic_DNA"/>
</dbReference>
<keyword evidence="2" id="KW-1185">Reference proteome</keyword>